<comment type="caution">
    <text evidence="1">The sequence shown here is derived from an EMBL/GenBank/DDBJ whole genome shotgun (WGS) entry which is preliminary data.</text>
</comment>
<protein>
    <submittedName>
        <fullName evidence="1">Uncharacterized protein</fullName>
    </submittedName>
</protein>
<proteinExistence type="predicted"/>
<name>A0A5C5VZ94_9PLAN</name>
<dbReference type="AlphaFoldDB" id="A0A5C5VZ94"/>
<gene>
    <name evidence="1" type="ORF">KOR42_46370</name>
</gene>
<dbReference type="RefSeq" id="WP_197441440.1">
    <property type="nucleotide sequence ID" value="NZ_SIHI01000038.1"/>
</dbReference>
<evidence type="ECO:0000313" key="2">
    <source>
        <dbReference type="Proteomes" id="UP000317243"/>
    </source>
</evidence>
<reference evidence="1 2" key="1">
    <citation type="submission" date="2019-02" db="EMBL/GenBank/DDBJ databases">
        <title>Deep-cultivation of Planctomycetes and their phenomic and genomic characterization uncovers novel biology.</title>
        <authorList>
            <person name="Wiegand S."/>
            <person name="Jogler M."/>
            <person name="Boedeker C."/>
            <person name="Pinto D."/>
            <person name="Vollmers J."/>
            <person name="Rivas-Marin E."/>
            <person name="Kohn T."/>
            <person name="Peeters S.H."/>
            <person name="Heuer A."/>
            <person name="Rast P."/>
            <person name="Oberbeckmann S."/>
            <person name="Bunk B."/>
            <person name="Jeske O."/>
            <person name="Meyerdierks A."/>
            <person name="Storesund J.E."/>
            <person name="Kallscheuer N."/>
            <person name="Luecker S."/>
            <person name="Lage O.M."/>
            <person name="Pohl T."/>
            <person name="Merkel B.J."/>
            <person name="Hornburger P."/>
            <person name="Mueller R.-W."/>
            <person name="Bruemmer F."/>
            <person name="Labrenz M."/>
            <person name="Spormann A.M."/>
            <person name="Op Den Camp H."/>
            <person name="Overmann J."/>
            <person name="Amann R."/>
            <person name="Jetten M.S.M."/>
            <person name="Mascher T."/>
            <person name="Medema M.H."/>
            <person name="Devos D.P."/>
            <person name="Kaster A.-K."/>
            <person name="Ovreas L."/>
            <person name="Rohde M."/>
            <person name="Galperin M.Y."/>
            <person name="Jogler C."/>
        </authorList>
    </citation>
    <scope>NUCLEOTIDE SEQUENCE [LARGE SCALE GENOMIC DNA]</scope>
    <source>
        <strain evidence="1 2">KOR42</strain>
    </source>
</reference>
<evidence type="ECO:0000313" key="1">
    <source>
        <dbReference type="EMBL" id="TWT42782.1"/>
    </source>
</evidence>
<dbReference type="Proteomes" id="UP000317243">
    <property type="component" value="Unassembled WGS sequence"/>
</dbReference>
<keyword evidence="2" id="KW-1185">Reference proteome</keyword>
<accession>A0A5C5VZ94</accession>
<sequence length="109" mass="12052">MDARLPDDFYKHVKDLLPAQPTPGPQGGRPPTDHFTVLKVIWFVLTVGCCDMTGKMLGFGKNFLTCCSPNRGEPTNSRTRLSSLILLKYELLVAEFAAVRAQLTAERNG</sequence>
<dbReference type="EMBL" id="SIHI01000038">
    <property type="protein sequence ID" value="TWT42782.1"/>
    <property type="molecule type" value="Genomic_DNA"/>
</dbReference>
<organism evidence="1 2">
    <name type="scientific">Thalassoglobus neptunius</name>
    <dbReference type="NCBI Taxonomy" id="1938619"/>
    <lineage>
        <taxon>Bacteria</taxon>
        <taxon>Pseudomonadati</taxon>
        <taxon>Planctomycetota</taxon>
        <taxon>Planctomycetia</taxon>
        <taxon>Planctomycetales</taxon>
        <taxon>Planctomycetaceae</taxon>
        <taxon>Thalassoglobus</taxon>
    </lineage>
</organism>